<dbReference type="AlphaFoldDB" id="A0A1J5U8N5"/>
<dbReference type="EMBL" id="MIQH01000384">
    <property type="protein sequence ID" value="OIR25214.2"/>
    <property type="molecule type" value="Genomic_DNA"/>
</dbReference>
<accession>A0A1J5U8N5</accession>
<dbReference type="KEGG" id="bthg:MS2017_1669"/>
<dbReference type="RefSeq" id="WP_071563731.1">
    <property type="nucleotide sequence ID" value="NZ_CP024634.1"/>
</dbReference>
<name>A0A1J5U8N5_9GAMM</name>
<gene>
    <name evidence="2" type="ORF">BGC33_05740</name>
    <name evidence="1" type="ORF">MS2017_1669</name>
</gene>
<organism evidence="2 3">
    <name type="scientific">Bathymodiolus thermophilus thioautotrophic gill symbiont</name>
    <dbReference type="NCBI Taxonomy" id="2360"/>
    <lineage>
        <taxon>Bacteria</taxon>
        <taxon>Pseudomonadati</taxon>
        <taxon>Pseudomonadota</taxon>
        <taxon>Gammaproteobacteria</taxon>
        <taxon>sulfur-oxidizing symbionts</taxon>
    </lineage>
</organism>
<dbReference type="OrthoDB" id="9796544at2"/>
<evidence type="ECO:0000313" key="1">
    <source>
        <dbReference type="EMBL" id="AYQ57348.1"/>
    </source>
</evidence>
<evidence type="ECO:0000313" key="4">
    <source>
        <dbReference type="Proteomes" id="UP000278334"/>
    </source>
</evidence>
<dbReference type="Proteomes" id="UP000182798">
    <property type="component" value="Unassembled WGS sequence"/>
</dbReference>
<reference evidence="3" key="1">
    <citation type="submission" date="2016-09" db="EMBL/GenBank/DDBJ databases">
        <title>Genome Sequence of Bathymodiolus thermophilus sulfur-oxidizing gill endosymbiont.</title>
        <authorList>
            <person name="Ponnudurai R."/>
            <person name="Kleiner M."/>
            <person name="Sayavedra L."/>
            <person name="Thuermer A."/>
            <person name="Felbeck H."/>
            <person name="Schlueter R."/>
            <person name="Schweder T."/>
            <person name="Markert S."/>
        </authorList>
    </citation>
    <scope>NUCLEOTIDE SEQUENCE [LARGE SCALE GENOMIC DNA]</scope>
    <source>
        <strain evidence="3">BAT/CrabSpa'14</strain>
    </source>
</reference>
<dbReference type="Proteomes" id="UP000278334">
    <property type="component" value="Chromosome"/>
</dbReference>
<dbReference type="EMBL" id="CP024634">
    <property type="protein sequence ID" value="AYQ57348.1"/>
    <property type="molecule type" value="Genomic_DNA"/>
</dbReference>
<protein>
    <submittedName>
        <fullName evidence="2">Uncharacterized protein</fullName>
    </submittedName>
</protein>
<sequence length="144" mass="16200">MLDYIFFDTTLSGKFKDHLIKVGIEFTVESDNEFGSVQGEIVAIPDETSERILDELQVLYDKLQDELEQILEANGNGLFMNAAGMQTELKDGTICTLRVKPEIVTRILTVLEFDELQAFIDNIARSVEGLDSGHFCKNIGDKHE</sequence>
<reference evidence="2" key="2">
    <citation type="journal article" date="2017" name="Stand. Genomic Sci.">
        <title>Genome sequence of the sulfur-oxidizing Bathymodiolus thermophilus gill endosymbiont.</title>
        <authorList>
            <person name="Ponnudurai R."/>
            <person name="Sayavedra L."/>
            <person name="Kleiner M."/>
            <person name="Heiden S.E."/>
            <person name="Thurmer A."/>
            <person name="Felbeck H."/>
            <person name="Schluter R."/>
            <person name="Sievert S.M."/>
            <person name="Daniel R."/>
            <person name="Schweder T."/>
            <person name="Markert S."/>
        </authorList>
    </citation>
    <scope>NUCLEOTIDE SEQUENCE</scope>
    <source>
        <strain evidence="2">BAT/CrabSpa'14</strain>
    </source>
</reference>
<evidence type="ECO:0000313" key="3">
    <source>
        <dbReference type="Proteomes" id="UP000182798"/>
    </source>
</evidence>
<reference evidence="1 4" key="3">
    <citation type="submission" date="2017-11" db="EMBL/GenBank/DDBJ databases">
        <title>Genome sequence of the bacterial symbiont EPR9N from a vent mussel Bathymodiolus thermophilus.</title>
        <authorList>
            <person name="Won Y.-J."/>
        </authorList>
    </citation>
    <scope>NUCLEOTIDE SEQUENCE [LARGE SCALE GENOMIC DNA]</scope>
    <source>
        <strain evidence="1 4">EPR9N</strain>
    </source>
</reference>
<proteinExistence type="predicted"/>
<evidence type="ECO:0000313" key="2">
    <source>
        <dbReference type="EMBL" id="OIR25214.2"/>
    </source>
</evidence>